<gene>
    <name evidence="1" type="ORF">POM88_046031</name>
</gene>
<dbReference type="EMBL" id="JAUIZM010000010">
    <property type="protein sequence ID" value="KAK1361557.1"/>
    <property type="molecule type" value="Genomic_DNA"/>
</dbReference>
<evidence type="ECO:0000313" key="2">
    <source>
        <dbReference type="Proteomes" id="UP001237642"/>
    </source>
</evidence>
<name>A0AAD8H8J9_9APIA</name>
<keyword evidence="1" id="KW-0687">Ribonucleoprotein</keyword>
<comment type="caution">
    <text evidence="1">The sequence shown here is derived from an EMBL/GenBank/DDBJ whole genome shotgun (WGS) entry which is preliminary data.</text>
</comment>
<evidence type="ECO:0000313" key="1">
    <source>
        <dbReference type="EMBL" id="KAK1361557.1"/>
    </source>
</evidence>
<dbReference type="GO" id="GO:1990904">
    <property type="term" value="C:ribonucleoprotein complex"/>
    <property type="evidence" value="ECO:0007669"/>
    <property type="project" value="UniProtKB-KW"/>
</dbReference>
<keyword evidence="2" id="KW-1185">Reference proteome</keyword>
<accession>A0AAD8H8J9</accession>
<reference evidence="1" key="1">
    <citation type="submission" date="2023-02" db="EMBL/GenBank/DDBJ databases">
        <title>Genome of toxic invasive species Heracleum sosnowskyi carries increased number of genes despite the absence of recent whole-genome duplications.</title>
        <authorList>
            <person name="Schelkunov M."/>
            <person name="Shtratnikova V."/>
            <person name="Makarenko M."/>
            <person name="Klepikova A."/>
            <person name="Omelchenko D."/>
            <person name="Novikova G."/>
            <person name="Obukhova E."/>
            <person name="Bogdanov V."/>
            <person name="Penin A."/>
            <person name="Logacheva M."/>
        </authorList>
    </citation>
    <scope>NUCLEOTIDE SEQUENCE</scope>
    <source>
        <strain evidence="1">Hsosn_3</strain>
        <tissue evidence="1">Leaf</tissue>
    </source>
</reference>
<sequence length="257" mass="28634">MGKLDDFEPIIGEPKTEGLVSTSKPLLPHILYVDAPESSKLRIVVTDFKFSTWMAVKSVIQLQNMRDNIGIGGPWSEFIEYVITSINSRDAKIVFEGQSIADGPAYAKLVAQKSEGMPLVCVHLNKLVGGAAVEAIGNVSQELFKAYKSQHELLVKEQEGRYQLTEMVAAEQAKSEILERDLNLILSSKRHKSQHLNERSTSDSLKVSTLQQTQAVGKEADVFKESTKVIKRVVPAYRRAKVREVLLHDKDDDDADI</sequence>
<dbReference type="PANTHER" id="PTHR35770">
    <property type="entry name" value="U2 SMALL NUCLEAR RIBONUCLEOPROTEIN AUXILIARY FACTOR-LIKE PROTEIN"/>
    <property type="match status" value="1"/>
</dbReference>
<protein>
    <submittedName>
        <fullName evidence="1">U2 small nuclear ribonucleoprotein auxiliary factor protein</fullName>
    </submittedName>
</protein>
<dbReference type="AlphaFoldDB" id="A0AAD8H8J9"/>
<dbReference type="PANTHER" id="PTHR35770:SF1">
    <property type="entry name" value="U2 SMALL NUCLEAR RIBONUCLEOPROTEIN AUXILIARY FACTOR-LIKE PROTEIN"/>
    <property type="match status" value="1"/>
</dbReference>
<reference evidence="1" key="2">
    <citation type="submission" date="2023-05" db="EMBL/GenBank/DDBJ databases">
        <authorList>
            <person name="Schelkunov M.I."/>
        </authorList>
    </citation>
    <scope>NUCLEOTIDE SEQUENCE</scope>
    <source>
        <strain evidence="1">Hsosn_3</strain>
        <tissue evidence="1">Leaf</tissue>
    </source>
</reference>
<dbReference type="Proteomes" id="UP001237642">
    <property type="component" value="Unassembled WGS sequence"/>
</dbReference>
<organism evidence="1 2">
    <name type="scientific">Heracleum sosnowskyi</name>
    <dbReference type="NCBI Taxonomy" id="360622"/>
    <lineage>
        <taxon>Eukaryota</taxon>
        <taxon>Viridiplantae</taxon>
        <taxon>Streptophyta</taxon>
        <taxon>Embryophyta</taxon>
        <taxon>Tracheophyta</taxon>
        <taxon>Spermatophyta</taxon>
        <taxon>Magnoliopsida</taxon>
        <taxon>eudicotyledons</taxon>
        <taxon>Gunneridae</taxon>
        <taxon>Pentapetalae</taxon>
        <taxon>asterids</taxon>
        <taxon>campanulids</taxon>
        <taxon>Apiales</taxon>
        <taxon>Apiaceae</taxon>
        <taxon>Apioideae</taxon>
        <taxon>apioid superclade</taxon>
        <taxon>Tordylieae</taxon>
        <taxon>Tordyliinae</taxon>
        <taxon>Heracleum</taxon>
    </lineage>
</organism>
<proteinExistence type="predicted"/>